<feature type="transmembrane region" description="Helical" evidence="1">
    <location>
        <begin position="105"/>
        <end position="125"/>
    </location>
</feature>
<sequence length="156" mass="17486">MLHSATIEDACAEIEREATSPLIRREFQYINELGRAPGNINVAKAMILRAQELGIREFETLAVLTYEGQRYNASLTELWRDIREALAVKIQTQNAIFSEISMYRIIAIGLFLAILVVATVGYRPLHIHGAMQFGLVITLISYFTGVSQVAKTTNLE</sequence>
<dbReference type="AlphaFoldDB" id="A0A1I7KFN5"/>
<dbReference type="EMBL" id="FPBV01000015">
    <property type="protein sequence ID" value="SFU96186.1"/>
    <property type="molecule type" value="Genomic_DNA"/>
</dbReference>
<keyword evidence="1" id="KW-0472">Membrane</keyword>
<reference evidence="3" key="1">
    <citation type="submission" date="2016-10" db="EMBL/GenBank/DDBJ databases">
        <authorList>
            <person name="Varghese N."/>
        </authorList>
    </citation>
    <scope>NUCLEOTIDE SEQUENCE [LARGE SCALE GENOMIC DNA]</scope>
    <source>
        <strain evidence="3">DSM 17980</strain>
    </source>
</reference>
<gene>
    <name evidence="2" type="ORF">SAMN05421543_115103</name>
</gene>
<evidence type="ECO:0000313" key="3">
    <source>
        <dbReference type="Proteomes" id="UP000183508"/>
    </source>
</evidence>
<proteinExistence type="predicted"/>
<keyword evidence="3" id="KW-1185">Reference proteome</keyword>
<keyword evidence="1" id="KW-1133">Transmembrane helix</keyword>
<evidence type="ECO:0000256" key="1">
    <source>
        <dbReference type="SAM" id="Phobius"/>
    </source>
</evidence>
<name>A0A1I7KFN5_9BACL</name>
<protein>
    <submittedName>
        <fullName evidence="2">Uncharacterized protein</fullName>
    </submittedName>
</protein>
<accession>A0A1I7KFN5</accession>
<organism evidence="2 3">
    <name type="scientific">Alicyclobacillus macrosporangiidus</name>
    <dbReference type="NCBI Taxonomy" id="392015"/>
    <lineage>
        <taxon>Bacteria</taxon>
        <taxon>Bacillati</taxon>
        <taxon>Bacillota</taxon>
        <taxon>Bacilli</taxon>
        <taxon>Bacillales</taxon>
        <taxon>Alicyclobacillaceae</taxon>
        <taxon>Alicyclobacillus</taxon>
    </lineage>
</organism>
<keyword evidence="1" id="KW-0812">Transmembrane</keyword>
<dbReference type="Proteomes" id="UP000183508">
    <property type="component" value="Unassembled WGS sequence"/>
</dbReference>
<feature type="transmembrane region" description="Helical" evidence="1">
    <location>
        <begin position="131"/>
        <end position="150"/>
    </location>
</feature>
<evidence type="ECO:0000313" key="2">
    <source>
        <dbReference type="EMBL" id="SFU96186.1"/>
    </source>
</evidence>